<name>A0AAN6LXX1_9PLEO</name>
<evidence type="ECO:0000256" key="3">
    <source>
        <dbReference type="ARBA" id="ARBA00022691"/>
    </source>
</evidence>
<dbReference type="SUPFAM" id="SSF53335">
    <property type="entry name" value="S-adenosyl-L-methionine-dependent methyltransferases"/>
    <property type="match status" value="1"/>
</dbReference>
<dbReference type="InterPro" id="IPR041698">
    <property type="entry name" value="Methyltransf_25"/>
</dbReference>
<evidence type="ECO:0000313" key="5">
    <source>
        <dbReference type="EMBL" id="KAK3209798.1"/>
    </source>
</evidence>
<proteinExistence type="predicted"/>
<accession>A0AAN6LXX1</accession>
<reference evidence="5 6" key="1">
    <citation type="submission" date="2021-02" db="EMBL/GenBank/DDBJ databases">
        <title>Genome assembly of Pseudopithomyces chartarum.</title>
        <authorList>
            <person name="Jauregui R."/>
            <person name="Singh J."/>
            <person name="Voisey C."/>
        </authorList>
    </citation>
    <scope>NUCLEOTIDE SEQUENCE [LARGE SCALE GENOMIC DNA]</scope>
    <source>
        <strain evidence="5 6">AGR01</strain>
    </source>
</reference>
<evidence type="ECO:0000256" key="1">
    <source>
        <dbReference type="ARBA" id="ARBA00022603"/>
    </source>
</evidence>
<dbReference type="InterPro" id="IPR029063">
    <property type="entry name" value="SAM-dependent_MTases_sf"/>
</dbReference>
<dbReference type="Proteomes" id="UP001280581">
    <property type="component" value="Unassembled WGS sequence"/>
</dbReference>
<dbReference type="CDD" id="cd02440">
    <property type="entry name" value="AdoMet_MTases"/>
    <property type="match status" value="1"/>
</dbReference>
<keyword evidence="6" id="KW-1185">Reference proteome</keyword>
<gene>
    <name evidence="5" type="ORF">GRF29_44g665125</name>
</gene>
<dbReference type="Gene3D" id="3.40.50.150">
    <property type="entry name" value="Vaccinia Virus protein VP39"/>
    <property type="match status" value="1"/>
</dbReference>
<dbReference type="GO" id="GO:0008168">
    <property type="term" value="F:methyltransferase activity"/>
    <property type="evidence" value="ECO:0007669"/>
    <property type="project" value="UniProtKB-KW"/>
</dbReference>
<feature type="domain" description="Methyltransferase" evidence="4">
    <location>
        <begin position="48"/>
        <end position="146"/>
    </location>
</feature>
<keyword evidence="1" id="KW-0489">Methyltransferase</keyword>
<evidence type="ECO:0000313" key="6">
    <source>
        <dbReference type="Proteomes" id="UP001280581"/>
    </source>
</evidence>
<dbReference type="EMBL" id="WVTA01000005">
    <property type="protein sequence ID" value="KAK3209798.1"/>
    <property type="molecule type" value="Genomic_DNA"/>
</dbReference>
<dbReference type="PANTHER" id="PTHR43464">
    <property type="entry name" value="METHYLTRANSFERASE"/>
    <property type="match status" value="1"/>
</dbReference>
<sequence length="260" mass="29288">MAQSTPIYDDSTFFKNYLDLPRQQHGLDGAPEWPILRSMVGPVQGDKVLDLGCGLGWFSRWAVDNGARHVDALDVSRNMIEKAKEMTPTGMQSTTINYQVKDLEEGLSLEAASYNVIYSSLTFHYLETTTFTRLLGLFHAALKPGGRLVFSVEHPIYTAPTCDTFISVDLPSGQKEESIWPLNRYGYEGLRQTRWLGGHIRKHHRTLTTHVQGLLDAGFVISGVREYMASEEDLAKEPRWKGALERPIFLLIKADKSKSI</sequence>
<keyword evidence="3" id="KW-0949">S-adenosyl-L-methionine</keyword>
<comment type="caution">
    <text evidence="5">The sequence shown here is derived from an EMBL/GenBank/DDBJ whole genome shotgun (WGS) entry which is preliminary data.</text>
</comment>
<dbReference type="AlphaFoldDB" id="A0AAN6LXX1"/>
<evidence type="ECO:0000256" key="2">
    <source>
        <dbReference type="ARBA" id="ARBA00022679"/>
    </source>
</evidence>
<keyword evidence="2" id="KW-0808">Transferase</keyword>
<protein>
    <recommendedName>
        <fullName evidence="4">Methyltransferase domain-containing protein</fullName>
    </recommendedName>
</protein>
<dbReference type="PANTHER" id="PTHR43464:SF19">
    <property type="entry name" value="UBIQUINONE BIOSYNTHESIS O-METHYLTRANSFERASE, MITOCHONDRIAL"/>
    <property type="match status" value="1"/>
</dbReference>
<dbReference type="GO" id="GO:0032259">
    <property type="term" value="P:methylation"/>
    <property type="evidence" value="ECO:0007669"/>
    <property type="project" value="UniProtKB-KW"/>
</dbReference>
<organism evidence="5 6">
    <name type="scientific">Pseudopithomyces chartarum</name>
    <dbReference type="NCBI Taxonomy" id="1892770"/>
    <lineage>
        <taxon>Eukaryota</taxon>
        <taxon>Fungi</taxon>
        <taxon>Dikarya</taxon>
        <taxon>Ascomycota</taxon>
        <taxon>Pezizomycotina</taxon>
        <taxon>Dothideomycetes</taxon>
        <taxon>Pleosporomycetidae</taxon>
        <taxon>Pleosporales</taxon>
        <taxon>Massarineae</taxon>
        <taxon>Didymosphaeriaceae</taxon>
        <taxon>Pseudopithomyces</taxon>
    </lineage>
</organism>
<dbReference type="Pfam" id="PF13649">
    <property type="entry name" value="Methyltransf_25"/>
    <property type="match status" value="1"/>
</dbReference>
<evidence type="ECO:0000259" key="4">
    <source>
        <dbReference type="Pfam" id="PF13649"/>
    </source>
</evidence>